<gene>
    <name evidence="2" type="ORF">B1B_03635</name>
</gene>
<dbReference type="EMBL" id="AUZY01002244">
    <property type="protein sequence ID" value="EQD72658.1"/>
    <property type="molecule type" value="Genomic_DNA"/>
</dbReference>
<dbReference type="Gene3D" id="3.30.70.920">
    <property type="match status" value="1"/>
</dbReference>
<dbReference type="SUPFAM" id="SSF54909">
    <property type="entry name" value="Dimeric alpha+beta barrel"/>
    <property type="match status" value="1"/>
</dbReference>
<reference evidence="2" key="1">
    <citation type="submission" date="2013-08" db="EMBL/GenBank/DDBJ databases">
        <authorList>
            <person name="Mendez C."/>
            <person name="Richter M."/>
            <person name="Ferrer M."/>
            <person name="Sanchez J."/>
        </authorList>
    </citation>
    <scope>NUCLEOTIDE SEQUENCE</scope>
</reference>
<proteinExistence type="predicted"/>
<dbReference type="InterPro" id="IPR011008">
    <property type="entry name" value="Dimeric_a/b-barrel"/>
</dbReference>
<organism evidence="2">
    <name type="scientific">mine drainage metagenome</name>
    <dbReference type="NCBI Taxonomy" id="410659"/>
    <lineage>
        <taxon>unclassified sequences</taxon>
        <taxon>metagenomes</taxon>
        <taxon>ecological metagenomes</taxon>
    </lineage>
</organism>
<sequence length="88" mass="9795">MSALRQVEEWDVAIGFVLISTAPAKEHDVYNDLLRVKGIVELHPLFGEYDLIAKVEAEDFNALGQLVVDQIRSVPGVIDTKTLTGIRF</sequence>
<reference evidence="2" key="2">
    <citation type="journal article" date="2014" name="ISME J.">
        <title>Microbial stratification in low pH oxic and suboxic macroscopic growths along an acid mine drainage.</title>
        <authorList>
            <person name="Mendez-Garcia C."/>
            <person name="Mesa V."/>
            <person name="Sprenger R.R."/>
            <person name="Richter M."/>
            <person name="Diez M.S."/>
            <person name="Solano J."/>
            <person name="Bargiela R."/>
            <person name="Golyshina O.V."/>
            <person name="Manteca A."/>
            <person name="Ramos J.L."/>
            <person name="Gallego J.R."/>
            <person name="Llorente I."/>
            <person name="Martins Dos Santos V.A."/>
            <person name="Jensen O.N."/>
            <person name="Pelaez A.I."/>
            <person name="Sanchez J."/>
            <person name="Ferrer M."/>
        </authorList>
    </citation>
    <scope>NUCLEOTIDE SEQUENCE</scope>
</reference>
<comment type="caution">
    <text evidence="2">The sequence shown here is derived from an EMBL/GenBank/DDBJ whole genome shotgun (WGS) entry which is preliminary data.</text>
</comment>
<evidence type="ECO:0000259" key="1">
    <source>
        <dbReference type="Pfam" id="PF01037"/>
    </source>
</evidence>
<feature type="domain" description="Transcription regulator AsnC/Lrp ligand binding" evidence="1">
    <location>
        <begin position="17"/>
        <end position="83"/>
    </location>
</feature>
<dbReference type="AlphaFoldDB" id="T1BVP6"/>
<dbReference type="InterPro" id="IPR019887">
    <property type="entry name" value="Tscrpt_reg_AsnC/Lrp_C"/>
</dbReference>
<evidence type="ECO:0000313" key="2">
    <source>
        <dbReference type="EMBL" id="EQD72658.1"/>
    </source>
</evidence>
<accession>T1BVP6</accession>
<dbReference type="Pfam" id="PF01037">
    <property type="entry name" value="AsnC_trans_reg"/>
    <property type="match status" value="1"/>
</dbReference>
<name>T1BVP6_9ZZZZ</name>
<protein>
    <submittedName>
        <fullName evidence="2">Transcriptional regulator, AsnC family</fullName>
    </submittedName>
</protein>